<evidence type="ECO:0000259" key="1">
    <source>
        <dbReference type="Pfam" id="PF18962"/>
    </source>
</evidence>
<name>A0A098S7U3_9BACT</name>
<dbReference type="STRING" id="1524460.IX84_13130"/>
<protein>
    <submittedName>
        <fullName evidence="3">Uncharacterized protein</fullName>
    </submittedName>
</protein>
<dbReference type="RefSeq" id="WP_044221014.1">
    <property type="nucleotide sequence ID" value="NZ_JBKAGJ010000023.1"/>
</dbReference>
<dbReference type="PANTHER" id="PTHR42754:SF1">
    <property type="entry name" value="LIPOPROTEIN"/>
    <property type="match status" value="1"/>
</dbReference>
<dbReference type="AlphaFoldDB" id="A0A098S7U3"/>
<dbReference type="Proteomes" id="UP000029736">
    <property type="component" value="Unassembled WGS sequence"/>
</dbReference>
<evidence type="ECO:0000313" key="4">
    <source>
        <dbReference type="Proteomes" id="UP000029736"/>
    </source>
</evidence>
<evidence type="ECO:0000259" key="2">
    <source>
        <dbReference type="Pfam" id="PF24595"/>
    </source>
</evidence>
<dbReference type="Gene3D" id="2.120.10.30">
    <property type="entry name" value="TolB, C-terminal domain"/>
    <property type="match status" value="1"/>
</dbReference>
<accession>A0A098S7U3</accession>
<reference evidence="3 4" key="1">
    <citation type="journal article" date="2014" name="Int. J. Syst. Evol. Microbiol.">
        <title>Phaeodactylibacter xiamenensis gen. nov., sp. nov., a member of the family Saprospiraceae isolated from the marine alga Phaeodactylum tricornutum.</title>
        <authorList>
            <person name="Chen Z.Jr."/>
            <person name="Lei X."/>
            <person name="Lai Q."/>
            <person name="Li Y."/>
            <person name="Zhang B."/>
            <person name="Zhang J."/>
            <person name="Zhang H."/>
            <person name="Yang L."/>
            <person name="Zheng W."/>
            <person name="Tian Y."/>
            <person name="Yu Z."/>
            <person name="Xu H.Jr."/>
            <person name="Zheng T."/>
        </authorList>
    </citation>
    <scope>NUCLEOTIDE SEQUENCE [LARGE SCALE GENOMIC DNA]</scope>
    <source>
        <strain evidence="3 4">KD52</strain>
    </source>
</reference>
<dbReference type="OrthoDB" id="9811934at2"/>
<comment type="caution">
    <text evidence="3">The sequence shown here is derived from an EMBL/GenBank/DDBJ whole genome shotgun (WGS) entry which is preliminary data.</text>
</comment>
<gene>
    <name evidence="3" type="ORF">IX84_13130</name>
</gene>
<feature type="domain" description="DUF7619" evidence="2">
    <location>
        <begin position="703"/>
        <end position="838"/>
    </location>
</feature>
<proteinExistence type="predicted"/>
<feature type="domain" description="Secretion system C-terminal sorting" evidence="1">
    <location>
        <begin position="861"/>
        <end position="924"/>
    </location>
</feature>
<dbReference type="Pfam" id="PF24595">
    <property type="entry name" value="DUF7619"/>
    <property type="match status" value="1"/>
</dbReference>
<sequence>MKTQYIYFLLFSFLTLQLTGQGWRQTYNFPSNSYRVYSLAQHPDGGYLAATSASLTTSFNAAILKTTAEGDSVWLKSYPGGNGIFIAENTDGTFSFVTDEYVNVIDTEGEVVSTAAIPETDNFDFLFTANQAVASTGNGDLLLGGHNNTGHAMITRLNPAGQEIWTRTFPHPNEEEVHALAEDEAGNIYLGLQSTPPGEQFSTRIVLKVDSDGNTLWRTELPNDGNASDTPDGIVVMNGTEGIIIVGSGVPQISRLSTDGNLLWSDALSSSYSPSSIVEDQEGNFTITGVQVSNGIYRNDIFLLNLDENGNHNWEHTYTRLEFEGGDAILPTVDAGFLIGGNTVSQDFSSGSMFLMKTDAFGNLFTNQVSGQVFLDLNNNCQKEDTEPTLPNTGLTLTKPGFESIAITDTAGRFTMQADTGAFNLTPFFNSPYYASECPMDALAFSGFFDTLSIDVPATPVVYCPLLQVNLSTPFLRRCFSNTYTVDYCNIGTASAGNVHVEITLDPFLELQEASIPFEELSPGRYKFDVENLDIGQCGRFNMTVLVSCEAELGQSHCTEAHIFPDDLCLPPVPGYSGAFLELEALCLDTTAFFRIQNTGDGDMAAPLEYIVIEDAVLLQQETYDLTQGQETLLTFPANGSTYYFNTPQEPGAPGADFLSAVLEGCGTNSDGGFSTGFVNIFPQSDSDPWLDIDCRENIGSFDPNDIQVFPKGYGPEGQVEPGTTLEYLIRFQNTGTDTAFTVEILNPFPPELNLSTLQPLGSSHDYKLTVLEDNLLSFRFDNILLPDSTTNLEASQGYVRYRAEHREELPLGTTIENDAAIYFDFNEPIFTNTALTTIDENFILVNMEEIYVPGLSLNAYPNPFTDFLNISFDGLSGNTVQILIYNTEGKLVRQLEQPFAPVVTLRPGAMPNGQYALQVWVDQKLTAAGTIINH</sequence>
<dbReference type="InterPro" id="IPR011042">
    <property type="entry name" value="6-blade_b-propeller_TolB-like"/>
</dbReference>
<organism evidence="3 4">
    <name type="scientific">Phaeodactylibacter xiamenensis</name>
    <dbReference type="NCBI Taxonomy" id="1524460"/>
    <lineage>
        <taxon>Bacteria</taxon>
        <taxon>Pseudomonadati</taxon>
        <taxon>Bacteroidota</taxon>
        <taxon>Saprospiria</taxon>
        <taxon>Saprospirales</taxon>
        <taxon>Haliscomenobacteraceae</taxon>
        <taxon>Phaeodactylibacter</taxon>
    </lineage>
</organism>
<dbReference type="InterPro" id="IPR026444">
    <property type="entry name" value="Secre_tail"/>
</dbReference>
<keyword evidence="4" id="KW-1185">Reference proteome</keyword>
<dbReference type="PANTHER" id="PTHR42754">
    <property type="entry name" value="ENDOGLUCANASE"/>
    <property type="match status" value="1"/>
</dbReference>
<dbReference type="SUPFAM" id="SSF101898">
    <property type="entry name" value="NHL repeat"/>
    <property type="match status" value="1"/>
</dbReference>
<dbReference type="Pfam" id="PF18962">
    <property type="entry name" value="Por_Secre_tail"/>
    <property type="match status" value="1"/>
</dbReference>
<evidence type="ECO:0000313" key="3">
    <source>
        <dbReference type="EMBL" id="KGE87718.1"/>
    </source>
</evidence>
<dbReference type="EMBL" id="JPOS01000033">
    <property type="protein sequence ID" value="KGE87718.1"/>
    <property type="molecule type" value="Genomic_DNA"/>
</dbReference>
<dbReference type="InterPro" id="IPR055353">
    <property type="entry name" value="DUF7619"/>
</dbReference>